<comment type="caution">
    <text evidence="6">The sequence shown here is derived from an EMBL/GenBank/DDBJ whole genome shotgun (WGS) entry which is preliminary data.</text>
</comment>
<keyword evidence="2 4" id="KW-0560">Oxidoreductase</keyword>
<dbReference type="GO" id="GO:0019464">
    <property type="term" value="P:glycine decarboxylation via glycine cleavage system"/>
    <property type="evidence" value="ECO:0007669"/>
    <property type="project" value="UniProtKB-UniRule"/>
</dbReference>
<dbReference type="NCBIfam" id="NF001696">
    <property type="entry name" value="PRK00451.1"/>
    <property type="match status" value="1"/>
</dbReference>
<dbReference type="PIRSF" id="PIRSF006815">
    <property type="entry name" value="GcvPA"/>
    <property type="match status" value="1"/>
</dbReference>
<sequence>MEVPYFMSQYIPNTEADRRAMLDAIGVASIDELFSDIPAQVRLAKALDLPEALSEPALARHLRALSGKNKNLDELTCFLGAGSYDHFIPAAVDTIVSRGEFTTSYTPYQPEAAQGTLQAIFEYQTMVCELTGMEVSNASMYDGATAAAEAMVIAAAETRRERLLVACSVNPETIRVLGTYCWSRGYELTVLPCKDGRLDRAALSAELAKGDVAALLLQTPSFFGVVEDLTGLADELHAAKALLIVSTDLLALGCLKAPGELGADVVVGDGQSVGSNVSFGGPAFGFMAATKKLMRKMPGRIVGQTKDVKGRNCYVLTLQAREQHIRREKATSNICSNQNLCIVAASVYLSLMGPQGLREVDEQILAKTAYAVDALVKTGKFRLAFPGAPAFREVVLICDEPVASLNARLLEAGILGGLDLSKIRPELGNAWLLAVTEQRTKEEIDRLVSIAAGGDR</sequence>
<comment type="similarity">
    <text evidence="4">Belongs to the GcvP family. N-terminal subunit subfamily.</text>
</comment>
<evidence type="ECO:0000256" key="3">
    <source>
        <dbReference type="ARBA" id="ARBA00049026"/>
    </source>
</evidence>
<dbReference type="Gene3D" id="3.90.1150.10">
    <property type="entry name" value="Aspartate Aminotransferase, domain 1"/>
    <property type="match status" value="1"/>
</dbReference>
<dbReference type="InterPro" id="IPR015421">
    <property type="entry name" value="PyrdxlP-dep_Trfase_major"/>
</dbReference>
<dbReference type="CDD" id="cd00613">
    <property type="entry name" value="GDC-P"/>
    <property type="match status" value="1"/>
</dbReference>
<reference evidence="6 7" key="1">
    <citation type="submission" date="2019-08" db="EMBL/GenBank/DDBJ databases">
        <title>In-depth cultivation of the pig gut microbiome towards novel bacterial diversity and tailored functional studies.</title>
        <authorList>
            <person name="Wylensek D."/>
            <person name="Hitch T.C.A."/>
            <person name="Clavel T."/>
        </authorList>
    </citation>
    <scope>NUCLEOTIDE SEQUENCE [LARGE SCALE GENOMIC DNA]</scope>
    <source>
        <strain evidence="6 7">SM-530-WT-4B</strain>
    </source>
</reference>
<name>A0A6L5YD16_9BACT</name>
<protein>
    <recommendedName>
        <fullName evidence="4">Probable glycine dehydrogenase (decarboxylating) subunit 1</fullName>
        <ecNumber evidence="4">1.4.4.2</ecNumber>
    </recommendedName>
    <alternativeName>
        <fullName evidence="4">Glycine cleavage system P-protein subunit 1</fullName>
    </alternativeName>
    <alternativeName>
        <fullName evidence="4">Glycine decarboxylase subunit 1</fullName>
    </alternativeName>
    <alternativeName>
        <fullName evidence="4">Glycine dehydrogenase (aminomethyl-transferring) subunit 1</fullName>
    </alternativeName>
</protein>
<feature type="domain" description="Glycine cleavage system P-protein N-terminal" evidence="5">
    <location>
        <begin position="9"/>
        <end position="449"/>
    </location>
</feature>
<dbReference type="InterPro" id="IPR023010">
    <property type="entry name" value="GcvPA"/>
</dbReference>
<dbReference type="HAMAP" id="MF_00712">
    <property type="entry name" value="GcvPA"/>
    <property type="match status" value="1"/>
</dbReference>
<dbReference type="AlphaFoldDB" id="A0A6L5YD16"/>
<dbReference type="Proteomes" id="UP000473699">
    <property type="component" value="Unassembled WGS sequence"/>
</dbReference>
<dbReference type="GO" id="GO:0009116">
    <property type="term" value="P:nucleoside metabolic process"/>
    <property type="evidence" value="ECO:0007669"/>
    <property type="project" value="InterPro"/>
</dbReference>
<dbReference type="Pfam" id="PF02347">
    <property type="entry name" value="GDC-P"/>
    <property type="match status" value="1"/>
</dbReference>
<proteinExistence type="inferred from homology"/>
<evidence type="ECO:0000313" key="7">
    <source>
        <dbReference type="Proteomes" id="UP000473699"/>
    </source>
</evidence>
<evidence type="ECO:0000256" key="1">
    <source>
        <dbReference type="ARBA" id="ARBA00003788"/>
    </source>
</evidence>
<dbReference type="EC" id="1.4.4.2" evidence="4"/>
<evidence type="ECO:0000313" key="6">
    <source>
        <dbReference type="EMBL" id="MST56035.1"/>
    </source>
</evidence>
<dbReference type="PANTHER" id="PTHR42806">
    <property type="entry name" value="GLYCINE CLEAVAGE SYSTEM P-PROTEIN"/>
    <property type="match status" value="1"/>
</dbReference>
<dbReference type="InterPro" id="IPR015424">
    <property type="entry name" value="PyrdxlP-dep_Trfase"/>
</dbReference>
<comment type="function">
    <text evidence="1 4">The glycine cleavage system catalyzes the degradation of glycine. The P protein binds the alpha-amino group of glycine through its pyridoxal phosphate cofactor; CO(2) is released and the remaining methylamine moiety is then transferred to the lipoamide cofactor of the H protein.</text>
</comment>
<evidence type="ECO:0000256" key="4">
    <source>
        <dbReference type="HAMAP-Rule" id="MF_00712"/>
    </source>
</evidence>
<dbReference type="InterPro" id="IPR020581">
    <property type="entry name" value="GDC_P"/>
</dbReference>
<gene>
    <name evidence="4" type="primary">gcvPA</name>
    <name evidence="6" type="ORF">FYJ74_08330</name>
</gene>
<organism evidence="6 7">
    <name type="scientific">Pyramidobacter porci</name>
    <dbReference type="NCBI Taxonomy" id="2605789"/>
    <lineage>
        <taxon>Bacteria</taxon>
        <taxon>Thermotogati</taxon>
        <taxon>Synergistota</taxon>
        <taxon>Synergistia</taxon>
        <taxon>Synergistales</taxon>
        <taxon>Dethiosulfovibrionaceae</taxon>
        <taxon>Pyramidobacter</taxon>
    </lineage>
</organism>
<evidence type="ECO:0000259" key="5">
    <source>
        <dbReference type="Pfam" id="PF02347"/>
    </source>
</evidence>
<dbReference type="Gene3D" id="3.40.640.10">
    <property type="entry name" value="Type I PLP-dependent aspartate aminotransferase-like (Major domain)"/>
    <property type="match status" value="1"/>
</dbReference>
<dbReference type="SUPFAM" id="SSF53383">
    <property type="entry name" value="PLP-dependent transferases"/>
    <property type="match status" value="1"/>
</dbReference>
<comment type="catalytic activity">
    <reaction evidence="3 4">
        <text>N(6)-[(R)-lipoyl]-L-lysyl-[glycine-cleavage complex H protein] + glycine + H(+) = N(6)-[(R)-S(8)-aminomethyldihydrolipoyl]-L-lysyl-[glycine-cleavage complex H protein] + CO2</text>
        <dbReference type="Rhea" id="RHEA:24304"/>
        <dbReference type="Rhea" id="RHEA-COMP:10494"/>
        <dbReference type="Rhea" id="RHEA-COMP:10495"/>
        <dbReference type="ChEBI" id="CHEBI:15378"/>
        <dbReference type="ChEBI" id="CHEBI:16526"/>
        <dbReference type="ChEBI" id="CHEBI:57305"/>
        <dbReference type="ChEBI" id="CHEBI:83099"/>
        <dbReference type="ChEBI" id="CHEBI:83143"/>
        <dbReference type="EC" id="1.4.4.2"/>
    </reaction>
</comment>
<dbReference type="GO" id="GO:0004375">
    <property type="term" value="F:glycine dehydrogenase (decarboxylating) activity"/>
    <property type="evidence" value="ECO:0007669"/>
    <property type="project" value="UniProtKB-EC"/>
</dbReference>
<comment type="subunit">
    <text evidence="4">The glycine cleavage system is composed of four proteins: P, T, L and H. In this organism, the P 'protein' is a heterodimer of two subunits.</text>
</comment>
<dbReference type="InterPro" id="IPR015422">
    <property type="entry name" value="PyrdxlP-dep_Trfase_small"/>
</dbReference>
<keyword evidence="7" id="KW-1185">Reference proteome</keyword>
<dbReference type="EMBL" id="VUNH01000008">
    <property type="protein sequence ID" value="MST56035.1"/>
    <property type="molecule type" value="Genomic_DNA"/>
</dbReference>
<evidence type="ECO:0000256" key="2">
    <source>
        <dbReference type="ARBA" id="ARBA00023002"/>
    </source>
</evidence>
<dbReference type="InterPro" id="IPR049315">
    <property type="entry name" value="GDC-P_N"/>
</dbReference>
<accession>A0A6L5YD16</accession>
<dbReference type="PANTHER" id="PTHR42806:SF1">
    <property type="entry name" value="GLYCINE DEHYDROGENASE (DECARBOXYLATING)"/>
    <property type="match status" value="1"/>
</dbReference>